<keyword evidence="3 4" id="KW-0067">ATP-binding</keyword>
<evidence type="ECO:0000259" key="5">
    <source>
        <dbReference type="PROSITE" id="PS50975"/>
    </source>
</evidence>
<evidence type="ECO:0000256" key="4">
    <source>
        <dbReference type="PROSITE-ProRule" id="PRU00409"/>
    </source>
</evidence>
<dbReference type="Gene3D" id="3.40.50.20">
    <property type="match status" value="1"/>
</dbReference>
<dbReference type="InterPro" id="IPR052032">
    <property type="entry name" value="ATP-dep_AA_Ligase"/>
</dbReference>
<dbReference type="InterPro" id="IPR011761">
    <property type="entry name" value="ATP-grasp"/>
</dbReference>
<organism evidence="6 7">
    <name type="scientific">Streptomyces atratus</name>
    <dbReference type="NCBI Taxonomy" id="1893"/>
    <lineage>
        <taxon>Bacteria</taxon>
        <taxon>Bacillati</taxon>
        <taxon>Actinomycetota</taxon>
        <taxon>Actinomycetes</taxon>
        <taxon>Kitasatosporales</taxon>
        <taxon>Streptomycetaceae</taxon>
        <taxon>Streptomyces</taxon>
    </lineage>
</organism>
<evidence type="ECO:0000313" key="7">
    <source>
        <dbReference type="Proteomes" id="UP000252698"/>
    </source>
</evidence>
<dbReference type="Gene3D" id="3.30.470.20">
    <property type="entry name" value="ATP-grasp fold, B domain"/>
    <property type="match status" value="1"/>
</dbReference>
<dbReference type="Proteomes" id="UP000252698">
    <property type="component" value="Chromosome"/>
</dbReference>
<dbReference type="PANTHER" id="PTHR43585">
    <property type="entry name" value="FUMIPYRROLE BIOSYNTHESIS PROTEIN C"/>
    <property type="match status" value="1"/>
</dbReference>
<dbReference type="PANTHER" id="PTHR43585:SF2">
    <property type="entry name" value="ATP-GRASP ENZYME FSQD"/>
    <property type="match status" value="1"/>
</dbReference>
<dbReference type="EMBL" id="CP027306">
    <property type="protein sequence ID" value="AXE81918.1"/>
    <property type="molecule type" value="Genomic_DNA"/>
</dbReference>
<dbReference type="AlphaFoldDB" id="A0A2Z5JNP2"/>
<evidence type="ECO:0000256" key="2">
    <source>
        <dbReference type="ARBA" id="ARBA00022741"/>
    </source>
</evidence>
<feature type="domain" description="ATP-grasp" evidence="5">
    <location>
        <begin position="101"/>
        <end position="299"/>
    </location>
</feature>
<dbReference type="KEGG" id="sata:C5746_38930"/>
<proteinExistence type="predicted"/>
<accession>A0A2Z5JNP2</accession>
<gene>
    <name evidence="6" type="ORF">C5746_38930</name>
</gene>
<evidence type="ECO:0000313" key="6">
    <source>
        <dbReference type="EMBL" id="AXE81918.1"/>
    </source>
</evidence>
<dbReference type="SUPFAM" id="SSF56059">
    <property type="entry name" value="Glutathione synthetase ATP-binding domain-like"/>
    <property type="match status" value="1"/>
</dbReference>
<sequence length="395" mass="43169">MPTMVVIGYRDDLDEALRRRGVDPFYIVPTPIISPGKVKFCCVADMENVQEVLRSALSAQAVDLAGVLSVHEMGVFPAACLRGQLNLPGNADSRRVLNFRDKYLQKSLLPPEVRRARCRYLPVGTPYEEPAAELGASFVVKPATGAGALRTSVVRSPEEYARALEPFSGRSDVEVVAESFVDAPEVYLDGVWQHGALQWSSLSSNHISPLSAVQGGVLAAHVLDRQRCPDLFEQAEAMARRVLATLEAPDCVFHMEAFHQPDGLTFGECAIRLPGAMSPLVNQLTYGVDLLDIEIALALGEAPEPPYGHRTPDRFHGYLLLRHPRDGTLTQEDFERAFSFDELHYPSAPDAPVGPYGRVGHAVVSDADESRLRRTIDEIARFNETGGARGGLSLA</sequence>
<dbReference type="GO" id="GO:0046872">
    <property type="term" value="F:metal ion binding"/>
    <property type="evidence" value="ECO:0007669"/>
    <property type="project" value="InterPro"/>
</dbReference>
<dbReference type="GO" id="GO:0016874">
    <property type="term" value="F:ligase activity"/>
    <property type="evidence" value="ECO:0007669"/>
    <property type="project" value="UniProtKB-KW"/>
</dbReference>
<keyword evidence="1" id="KW-0436">Ligase</keyword>
<dbReference type="GO" id="GO:0005524">
    <property type="term" value="F:ATP binding"/>
    <property type="evidence" value="ECO:0007669"/>
    <property type="project" value="UniProtKB-UniRule"/>
</dbReference>
<dbReference type="PROSITE" id="PS50975">
    <property type="entry name" value="ATP_GRASP"/>
    <property type="match status" value="1"/>
</dbReference>
<keyword evidence="2 4" id="KW-0547">Nucleotide-binding</keyword>
<evidence type="ECO:0000256" key="3">
    <source>
        <dbReference type="ARBA" id="ARBA00022840"/>
    </source>
</evidence>
<name>A0A2Z5JNP2_STRAR</name>
<dbReference type="Gene3D" id="3.30.1490.20">
    <property type="entry name" value="ATP-grasp fold, A domain"/>
    <property type="match status" value="1"/>
</dbReference>
<protein>
    <submittedName>
        <fullName evidence="6">ATP-grasp domain-containing protein</fullName>
    </submittedName>
</protein>
<reference evidence="6 7" key="1">
    <citation type="journal article" date="2018" name="Front. Microbiol.">
        <title>Genome Sequencing of Streptomyces atratus SCSIOZH16 and Activation Production of Nocardamine via Metabolic Engineering.</title>
        <authorList>
            <person name="Li Y."/>
            <person name="Zhang C."/>
            <person name="Liu C."/>
            <person name="Ju J."/>
            <person name="Ma J."/>
        </authorList>
    </citation>
    <scope>NUCLEOTIDE SEQUENCE [LARGE SCALE GENOMIC DNA]</scope>
    <source>
        <strain evidence="6 7">SCSIO_ZH16</strain>
    </source>
</reference>
<dbReference type="InterPro" id="IPR013815">
    <property type="entry name" value="ATP_grasp_subdomain_1"/>
</dbReference>
<evidence type="ECO:0000256" key="1">
    <source>
        <dbReference type="ARBA" id="ARBA00022598"/>
    </source>
</evidence>